<comment type="caution">
    <text evidence="2">The sequence shown here is derived from an EMBL/GenBank/DDBJ whole genome shotgun (WGS) entry which is preliminary data.</text>
</comment>
<sequence length="316" mass="34882">MKNYIVFLLLFVAQFASASPKDSLSDFDFAKYMYDFDDCDACGCSASGGGMGFSSMIDKNFVGVRYFYQSYTSRDGIFKNSPWVDENFNTMQVWARVPVFKNFQVSAQVPYHFHNRNLATGHQEISGLGDITVLGLYTVYQTQTDSTAFSQNLQLGGGVKAPTGKYDGANNGSVNPSFQVGTGSWDYILAAEYIVKHGSVGLNAMANYVFKTENSQHYQFGDQFNYAGTLFYMVEGSKYTIVPQLGLAGEVYATNRQFNEDLPDTKGDILFGKLGVEAGMGKFSVGVNGMLPITQNLTGGRVEANYRWSVNLNYSL</sequence>
<keyword evidence="1" id="KW-0732">Signal</keyword>
<dbReference type="EMBL" id="JRLY01000002">
    <property type="protein sequence ID" value="KGO94343.1"/>
    <property type="molecule type" value="Genomic_DNA"/>
</dbReference>
<gene>
    <name evidence="2" type="ORF">Q766_05335</name>
</gene>
<protein>
    <recommendedName>
        <fullName evidence="4">Transporter</fullName>
    </recommendedName>
</protein>
<evidence type="ECO:0000313" key="3">
    <source>
        <dbReference type="Proteomes" id="UP000030111"/>
    </source>
</evidence>
<keyword evidence="3" id="KW-1185">Reference proteome</keyword>
<evidence type="ECO:0000256" key="1">
    <source>
        <dbReference type="SAM" id="SignalP"/>
    </source>
</evidence>
<dbReference type="OrthoDB" id="1405967at2"/>
<dbReference type="eggNOG" id="COG4313">
    <property type="taxonomic scope" value="Bacteria"/>
</dbReference>
<name>A0A0A2MSA8_9FLAO</name>
<evidence type="ECO:0000313" key="2">
    <source>
        <dbReference type="EMBL" id="KGO94343.1"/>
    </source>
</evidence>
<dbReference type="RefSeq" id="WP_026990375.1">
    <property type="nucleotide sequence ID" value="NZ_AUGP01000017.1"/>
</dbReference>
<dbReference type="AlphaFoldDB" id="A0A0A2MSA8"/>
<feature type="chain" id="PRO_5002003580" description="Transporter" evidence="1">
    <location>
        <begin position="19"/>
        <end position="316"/>
    </location>
</feature>
<accession>A0A0A2MSA8</accession>
<dbReference type="STRING" id="1121898.GCA_000422725_01501"/>
<evidence type="ECO:0008006" key="4">
    <source>
        <dbReference type="Google" id="ProtNLM"/>
    </source>
</evidence>
<organism evidence="2 3">
    <name type="scientific">Flavobacterium subsaxonicum WB 4.1-42 = DSM 21790</name>
    <dbReference type="NCBI Taxonomy" id="1121898"/>
    <lineage>
        <taxon>Bacteria</taxon>
        <taxon>Pseudomonadati</taxon>
        <taxon>Bacteroidota</taxon>
        <taxon>Flavobacteriia</taxon>
        <taxon>Flavobacteriales</taxon>
        <taxon>Flavobacteriaceae</taxon>
        <taxon>Flavobacterium</taxon>
    </lineage>
</organism>
<dbReference type="Proteomes" id="UP000030111">
    <property type="component" value="Unassembled WGS sequence"/>
</dbReference>
<proteinExistence type="predicted"/>
<feature type="signal peptide" evidence="1">
    <location>
        <begin position="1"/>
        <end position="18"/>
    </location>
</feature>
<reference evidence="2 3" key="1">
    <citation type="submission" date="2013-09" db="EMBL/GenBank/DDBJ databases">
        <authorList>
            <person name="Zeng Z."/>
            <person name="Chen C."/>
        </authorList>
    </citation>
    <scope>NUCLEOTIDE SEQUENCE [LARGE SCALE GENOMIC DNA]</scope>
    <source>
        <strain evidence="2 3">WB 4.1-42</strain>
    </source>
</reference>